<name>A0A0J6F4I0_COCPO</name>
<evidence type="ECO:0000313" key="2">
    <source>
        <dbReference type="Proteomes" id="UP000054567"/>
    </source>
</evidence>
<reference evidence="2" key="3">
    <citation type="journal article" date="2010" name="Genome Res.">
        <title>Population genomic sequencing of Coccidioides fungi reveals recent hybridization and transposon control.</title>
        <authorList>
            <person name="Neafsey D.E."/>
            <person name="Barker B.M."/>
            <person name="Sharpton T.J."/>
            <person name="Stajich J.E."/>
            <person name="Park D.J."/>
            <person name="Whiston E."/>
            <person name="Hung C.-Y."/>
            <person name="McMahan C."/>
            <person name="White J."/>
            <person name="Sykes S."/>
            <person name="Heiman D."/>
            <person name="Young S."/>
            <person name="Zeng Q."/>
            <person name="Abouelleil A."/>
            <person name="Aftuck L."/>
            <person name="Bessette D."/>
            <person name="Brown A."/>
            <person name="FitzGerald M."/>
            <person name="Lui A."/>
            <person name="Macdonald J.P."/>
            <person name="Priest M."/>
            <person name="Orbach M.J."/>
            <person name="Galgiani J.N."/>
            <person name="Kirkland T.N."/>
            <person name="Cole G.T."/>
            <person name="Birren B.W."/>
            <person name="Henn M.R."/>
            <person name="Taylor J.W."/>
            <person name="Rounsley S.D."/>
        </authorList>
    </citation>
    <scope>NUCLEOTIDE SEQUENCE [LARGE SCALE GENOMIC DNA]</scope>
    <source>
        <strain evidence="2">RMSCC 3488</strain>
    </source>
</reference>
<reference evidence="2" key="2">
    <citation type="journal article" date="2009" name="Genome Res.">
        <title>Comparative genomic analyses of the human fungal pathogens Coccidioides and their relatives.</title>
        <authorList>
            <person name="Sharpton T.J."/>
            <person name="Stajich J.E."/>
            <person name="Rounsley S.D."/>
            <person name="Gardner M.J."/>
            <person name="Wortman J.R."/>
            <person name="Jordar V.S."/>
            <person name="Maiti R."/>
            <person name="Kodira C.D."/>
            <person name="Neafsey D.E."/>
            <person name="Zeng Q."/>
            <person name="Hung C.-Y."/>
            <person name="McMahan C."/>
            <person name="Muszewska A."/>
            <person name="Grynberg M."/>
            <person name="Mandel M.A."/>
            <person name="Kellner E.M."/>
            <person name="Barker B.M."/>
            <person name="Galgiani J.N."/>
            <person name="Orbach M.J."/>
            <person name="Kirkland T.N."/>
            <person name="Cole G.T."/>
            <person name="Henn M.R."/>
            <person name="Birren B.W."/>
            <person name="Taylor J.W."/>
        </authorList>
    </citation>
    <scope>NUCLEOTIDE SEQUENCE [LARGE SCALE GENOMIC DNA]</scope>
    <source>
        <strain evidence="2">RMSCC 3488</strain>
    </source>
</reference>
<evidence type="ECO:0000313" key="1">
    <source>
        <dbReference type="EMBL" id="KMM64165.1"/>
    </source>
</evidence>
<protein>
    <submittedName>
        <fullName evidence="1">Uncharacterized protein</fullName>
    </submittedName>
</protein>
<accession>A0A0J6F4I0</accession>
<dbReference type="EMBL" id="DS268109">
    <property type="protein sequence ID" value="KMM64165.1"/>
    <property type="molecule type" value="Genomic_DNA"/>
</dbReference>
<reference evidence="1 2" key="1">
    <citation type="submission" date="2007-06" db="EMBL/GenBank/DDBJ databases">
        <title>The Genome Sequence of Coccidioides posadasii RMSCC_3488.</title>
        <authorList>
            <consortium name="Coccidioides Genome Resources Consortium"/>
            <consortium name="The Broad Institute Genome Sequencing Platform"/>
            <person name="Henn M.R."/>
            <person name="Sykes S."/>
            <person name="Young S."/>
            <person name="Jaffe D."/>
            <person name="Berlin A."/>
            <person name="Alvarez P."/>
            <person name="Butler J."/>
            <person name="Gnerre S."/>
            <person name="Grabherr M."/>
            <person name="Mauceli E."/>
            <person name="Brockman W."/>
            <person name="Kodira C."/>
            <person name="Alvarado L."/>
            <person name="Zeng Q."/>
            <person name="Crawford M."/>
            <person name="Antoine C."/>
            <person name="Devon K."/>
            <person name="Galgiani J."/>
            <person name="Orsborn K."/>
            <person name="Lewis M.L."/>
            <person name="Nusbaum C."/>
            <person name="Galagan J."/>
            <person name="Birren B."/>
        </authorList>
    </citation>
    <scope>NUCLEOTIDE SEQUENCE [LARGE SCALE GENOMIC DNA]</scope>
    <source>
        <strain evidence="1 2">RMSCC 3488</strain>
    </source>
</reference>
<sequence length="208" mass="23821">MAILPGNNPNLLATRLACWTAYTGQLKRSYKHPGLSTTSLKGSHTGDIWLICALTIPSQEVRMNVDTDESEMVLTSVRDRWGYFVFRWGFSRIFLLFAMELCLGSFASCGNRPPYELFCTAENNFTKHMIPIDCAEYRRDPRRAIATGDAFAEYFIQNHSHWSSNSPTTLWLPRLEDWRLPARHQAPHFQKSPLQALVGYIGNRAIYD</sequence>
<dbReference type="Proteomes" id="UP000054567">
    <property type="component" value="Unassembled WGS sequence"/>
</dbReference>
<organism evidence="1 2">
    <name type="scientific">Coccidioides posadasii RMSCC 3488</name>
    <dbReference type="NCBI Taxonomy" id="454284"/>
    <lineage>
        <taxon>Eukaryota</taxon>
        <taxon>Fungi</taxon>
        <taxon>Dikarya</taxon>
        <taxon>Ascomycota</taxon>
        <taxon>Pezizomycotina</taxon>
        <taxon>Eurotiomycetes</taxon>
        <taxon>Eurotiomycetidae</taxon>
        <taxon>Onygenales</taxon>
        <taxon>Onygenaceae</taxon>
        <taxon>Coccidioides</taxon>
    </lineage>
</organism>
<gene>
    <name evidence="1" type="ORF">CPAG_00517</name>
</gene>
<proteinExistence type="predicted"/>
<dbReference type="AlphaFoldDB" id="A0A0J6F4I0"/>
<dbReference type="VEuPathDB" id="FungiDB:CPAG_00517"/>